<evidence type="ECO:0000256" key="6">
    <source>
        <dbReference type="ARBA" id="ARBA00048367"/>
    </source>
</evidence>
<dbReference type="SUPFAM" id="SSF56112">
    <property type="entry name" value="Protein kinase-like (PK-like)"/>
    <property type="match status" value="1"/>
</dbReference>
<comment type="catalytic activity">
    <reaction evidence="5">
        <text>L-threonyl-[protein] + ATP = O-phospho-L-threonyl-[protein] + ADP + H(+)</text>
        <dbReference type="Rhea" id="RHEA:46608"/>
        <dbReference type="Rhea" id="RHEA-COMP:11060"/>
        <dbReference type="Rhea" id="RHEA-COMP:11605"/>
        <dbReference type="ChEBI" id="CHEBI:15378"/>
        <dbReference type="ChEBI" id="CHEBI:30013"/>
        <dbReference type="ChEBI" id="CHEBI:30616"/>
        <dbReference type="ChEBI" id="CHEBI:61977"/>
        <dbReference type="ChEBI" id="CHEBI:456216"/>
        <dbReference type="EC" id="2.7.11.22"/>
    </reaction>
</comment>
<dbReference type="GO" id="GO:0004693">
    <property type="term" value="F:cyclin-dependent protein serine/threonine kinase activity"/>
    <property type="evidence" value="ECO:0007669"/>
    <property type="project" value="UniProtKB-EC"/>
</dbReference>
<dbReference type="EMBL" id="PTQR01000009">
    <property type="protein sequence ID" value="TKX26989.1"/>
    <property type="molecule type" value="Genomic_DNA"/>
</dbReference>
<dbReference type="Gene3D" id="3.30.200.20">
    <property type="entry name" value="Phosphorylase Kinase, domain 1"/>
    <property type="match status" value="1"/>
</dbReference>
<comment type="catalytic activity">
    <reaction evidence="6">
        <text>L-seryl-[protein] + ATP = O-phospho-L-seryl-[protein] + ADP + H(+)</text>
        <dbReference type="Rhea" id="RHEA:17989"/>
        <dbReference type="Rhea" id="RHEA-COMP:9863"/>
        <dbReference type="Rhea" id="RHEA-COMP:11604"/>
        <dbReference type="ChEBI" id="CHEBI:15378"/>
        <dbReference type="ChEBI" id="CHEBI:29999"/>
        <dbReference type="ChEBI" id="CHEBI:30616"/>
        <dbReference type="ChEBI" id="CHEBI:83421"/>
        <dbReference type="ChEBI" id="CHEBI:456216"/>
        <dbReference type="EC" id="2.7.11.22"/>
    </reaction>
</comment>
<comment type="similarity">
    <text evidence="1">Belongs to the protein kinase superfamily. CMGC Ser/Thr protein kinase family. CDC2/CDKX subfamily.</text>
</comment>
<evidence type="ECO:0000256" key="4">
    <source>
        <dbReference type="ARBA" id="ARBA00022840"/>
    </source>
</evidence>
<evidence type="ECO:0000256" key="1">
    <source>
        <dbReference type="ARBA" id="ARBA00006485"/>
    </source>
</evidence>
<dbReference type="Proteomes" id="UP000308133">
    <property type="component" value="Unassembled WGS sequence"/>
</dbReference>
<proteinExistence type="inferred from homology"/>
<sequence length="404" mass="45068">MSPGTPDWRSSISFSERLQVILRLQIAYQLNKRRNASVDAQARAKAVESELFKSATTRDLYESFVKNHIRNLESIPVAGQALEDADLSDDVDQMLSQGVTIGEYVNAHHFKDGHFSTIYKAKSLKHCPSRDQVWKGGLVALKVTQPSAMSPPHDSKREARLLAVAASTYVVPLFETFAAPGAQFVLVFPFLPVDLDELLRRGHIPEARGKAIMKDVLSALVHIHGKGMIHRDIKPSNILFQRSNNQAWLADFGIAWWRDDPASESSDRKILDVGTTCYRPPELMFGNERYGPSLDMWALGCVAAQLFSLGSHTLFDSGELGSDLALIKSIFETLGTPNLKVWPEAAKYPDWGKMAFKEYPAKPWSEILPSASTDARDLISQLVCYESRSRLIAAKALEHPFLKM</sequence>
<organism evidence="8 9">
    <name type="scientific">Elsinoe australis</name>
    <dbReference type="NCBI Taxonomy" id="40998"/>
    <lineage>
        <taxon>Eukaryota</taxon>
        <taxon>Fungi</taxon>
        <taxon>Dikarya</taxon>
        <taxon>Ascomycota</taxon>
        <taxon>Pezizomycotina</taxon>
        <taxon>Dothideomycetes</taxon>
        <taxon>Dothideomycetidae</taxon>
        <taxon>Myriangiales</taxon>
        <taxon>Elsinoaceae</taxon>
        <taxon>Elsinoe</taxon>
    </lineage>
</organism>
<dbReference type="Pfam" id="PF00069">
    <property type="entry name" value="Pkinase"/>
    <property type="match status" value="1"/>
</dbReference>
<dbReference type="GO" id="GO:0005524">
    <property type="term" value="F:ATP binding"/>
    <property type="evidence" value="ECO:0007669"/>
    <property type="project" value="UniProtKB-KW"/>
</dbReference>
<dbReference type="EC" id="2.7.11.22" evidence="2"/>
<accession>A0A4U7B7F8</accession>
<dbReference type="PANTHER" id="PTHR24056">
    <property type="entry name" value="CELL DIVISION PROTEIN KINASE"/>
    <property type="match status" value="1"/>
</dbReference>
<dbReference type="GO" id="GO:0000082">
    <property type="term" value="P:G1/S transition of mitotic cell cycle"/>
    <property type="evidence" value="ECO:0007669"/>
    <property type="project" value="TreeGrafter"/>
</dbReference>
<reference evidence="8 9" key="1">
    <citation type="submission" date="2018-02" db="EMBL/GenBank/DDBJ databases">
        <title>Draft genome sequences of Elsinoe sp., causing black scab on jojoba.</title>
        <authorList>
            <person name="Stodart B."/>
            <person name="Jeffress S."/>
            <person name="Ash G."/>
            <person name="Arun Chinnappa K."/>
        </authorList>
    </citation>
    <scope>NUCLEOTIDE SEQUENCE [LARGE SCALE GENOMIC DNA]</scope>
    <source>
        <strain evidence="8 9">Hillstone_2</strain>
    </source>
</reference>
<dbReference type="InterPro" id="IPR050108">
    <property type="entry name" value="CDK"/>
</dbReference>
<name>A0A4U7B7F8_9PEZI</name>
<gene>
    <name evidence="8" type="ORF">C1H76_0743</name>
</gene>
<dbReference type="GO" id="GO:0010389">
    <property type="term" value="P:regulation of G2/M transition of mitotic cell cycle"/>
    <property type="evidence" value="ECO:0007669"/>
    <property type="project" value="TreeGrafter"/>
</dbReference>
<dbReference type="GO" id="GO:0005737">
    <property type="term" value="C:cytoplasm"/>
    <property type="evidence" value="ECO:0007669"/>
    <property type="project" value="TreeGrafter"/>
</dbReference>
<dbReference type="InterPro" id="IPR000719">
    <property type="entry name" value="Prot_kinase_dom"/>
</dbReference>
<dbReference type="PANTHER" id="PTHR24056:SF576">
    <property type="entry name" value="SERINE_THREONINE-PROTEIN KINASE CSK1"/>
    <property type="match status" value="1"/>
</dbReference>
<evidence type="ECO:0000256" key="3">
    <source>
        <dbReference type="ARBA" id="ARBA00022741"/>
    </source>
</evidence>
<evidence type="ECO:0000256" key="2">
    <source>
        <dbReference type="ARBA" id="ARBA00012425"/>
    </source>
</evidence>
<keyword evidence="3" id="KW-0547">Nucleotide-binding</keyword>
<dbReference type="GO" id="GO:0000307">
    <property type="term" value="C:cyclin-dependent protein kinase holoenzyme complex"/>
    <property type="evidence" value="ECO:0007669"/>
    <property type="project" value="TreeGrafter"/>
</dbReference>
<dbReference type="GO" id="GO:0007165">
    <property type="term" value="P:signal transduction"/>
    <property type="evidence" value="ECO:0007669"/>
    <property type="project" value="TreeGrafter"/>
</dbReference>
<feature type="domain" description="Protein kinase" evidence="7">
    <location>
        <begin position="104"/>
        <end position="402"/>
    </location>
</feature>
<dbReference type="GO" id="GO:0010468">
    <property type="term" value="P:regulation of gene expression"/>
    <property type="evidence" value="ECO:0007669"/>
    <property type="project" value="TreeGrafter"/>
</dbReference>
<protein>
    <recommendedName>
        <fullName evidence="2">cyclin-dependent kinase</fullName>
        <ecNumber evidence="2">2.7.11.22</ecNumber>
    </recommendedName>
</protein>
<dbReference type="PROSITE" id="PS00108">
    <property type="entry name" value="PROTEIN_KINASE_ST"/>
    <property type="match status" value="1"/>
</dbReference>
<dbReference type="InterPro" id="IPR011009">
    <property type="entry name" value="Kinase-like_dom_sf"/>
</dbReference>
<evidence type="ECO:0000313" key="9">
    <source>
        <dbReference type="Proteomes" id="UP000308133"/>
    </source>
</evidence>
<keyword evidence="8" id="KW-0418">Kinase</keyword>
<evidence type="ECO:0000256" key="5">
    <source>
        <dbReference type="ARBA" id="ARBA00047811"/>
    </source>
</evidence>
<dbReference type="Gene3D" id="1.10.510.10">
    <property type="entry name" value="Transferase(Phosphotransferase) domain 1"/>
    <property type="match status" value="1"/>
</dbReference>
<dbReference type="GO" id="GO:0030332">
    <property type="term" value="F:cyclin binding"/>
    <property type="evidence" value="ECO:0007669"/>
    <property type="project" value="TreeGrafter"/>
</dbReference>
<comment type="caution">
    <text evidence="8">The sequence shown here is derived from an EMBL/GenBank/DDBJ whole genome shotgun (WGS) entry which is preliminary data.</text>
</comment>
<keyword evidence="8" id="KW-0808">Transferase</keyword>
<dbReference type="InterPro" id="IPR008271">
    <property type="entry name" value="Ser/Thr_kinase_AS"/>
</dbReference>
<evidence type="ECO:0000259" key="7">
    <source>
        <dbReference type="PROSITE" id="PS50011"/>
    </source>
</evidence>
<dbReference type="PROSITE" id="PS50011">
    <property type="entry name" value="PROTEIN_KINASE_DOM"/>
    <property type="match status" value="1"/>
</dbReference>
<dbReference type="SMART" id="SM00220">
    <property type="entry name" value="S_TKc"/>
    <property type="match status" value="1"/>
</dbReference>
<keyword evidence="4" id="KW-0067">ATP-binding</keyword>
<evidence type="ECO:0000313" key="8">
    <source>
        <dbReference type="EMBL" id="TKX26989.1"/>
    </source>
</evidence>
<dbReference type="AlphaFoldDB" id="A0A4U7B7F8"/>
<dbReference type="GO" id="GO:0005634">
    <property type="term" value="C:nucleus"/>
    <property type="evidence" value="ECO:0007669"/>
    <property type="project" value="TreeGrafter"/>
</dbReference>